<evidence type="ECO:0000259" key="3">
    <source>
        <dbReference type="Pfam" id="PF24808"/>
    </source>
</evidence>
<feature type="signal peptide" evidence="2">
    <location>
        <begin position="1"/>
        <end position="19"/>
    </location>
</feature>
<sequence>MLYSTLLVATAAFSGLVAAQNSTSDLTLPPGISACCSVDANQVPEKSRSTWCSASENTCPEICGGQGQIASGGNVCDADTLKYTCKCRNGTEPDMSEYQQSVPGLMCRYWFDLCTNATIASNGEGNQAEQFACDTYRNQECGNKTTSDASTTSATTSGSSRASSTGSSDSATESGGSSATSSAASGASSTPGAAVRLAQEFAAPVLAGGMIALFGIAL</sequence>
<organism evidence="4 5">
    <name type="scientific">Paraconiothyrium brasiliense</name>
    <dbReference type="NCBI Taxonomy" id="300254"/>
    <lineage>
        <taxon>Eukaryota</taxon>
        <taxon>Fungi</taxon>
        <taxon>Dikarya</taxon>
        <taxon>Ascomycota</taxon>
        <taxon>Pezizomycotina</taxon>
        <taxon>Dothideomycetes</taxon>
        <taxon>Pleosporomycetidae</taxon>
        <taxon>Pleosporales</taxon>
        <taxon>Massarineae</taxon>
        <taxon>Didymosphaeriaceae</taxon>
        <taxon>Paraconiothyrium</taxon>
    </lineage>
</organism>
<name>A0ABR3QU89_9PLEO</name>
<dbReference type="PANTHER" id="PTHR38118">
    <property type="entry name" value="ANCHORED CELL WALL PROTEIN 11-RELATED"/>
    <property type="match status" value="1"/>
</dbReference>
<evidence type="ECO:0000313" key="4">
    <source>
        <dbReference type="EMBL" id="KAL1595712.1"/>
    </source>
</evidence>
<feature type="chain" id="PRO_5046738745" description="DUF7707 domain-containing protein" evidence="2">
    <location>
        <begin position="20"/>
        <end position="218"/>
    </location>
</feature>
<dbReference type="Proteomes" id="UP001521785">
    <property type="component" value="Unassembled WGS sequence"/>
</dbReference>
<protein>
    <recommendedName>
        <fullName evidence="3">DUF7707 domain-containing protein</fullName>
    </recommendedName>
</protein>
<evidence type="ECO:0000256" key="1">
    <source>
        <dbReference type="SAM" id="MobiDB-lite"/>
    </source>
</evidence>
<feature type="domain" description="DUF7707" evidence="3">
    <location>
        <begin position="37"/>
        <end position="145"/>
    </location>
</feature>
<comment type="caution">
    <text evidence="4">The sequence shown here is derived from an EMBL/GenBank/DDBJ whole genome shotgun (WGS) entry which is preliminary data.</text>
</comment>
<accession>A0ABR3QU89</accession>
<keyword evidence="5" id="KW-1185">Reference proteome</keyword>
<gene>
    <name evidence="4" type="ORF">SLS60_009401</name>
</gene>
<dbReference type="PANTHER" id="PTHR38118:SF2">
    <property type="entry name" value="CDP-ALCOHOL PHOSPHATIDYLTRANSFERASE PROTEIN"/>
    <property type="match status" value="1"/>
</dbReference>
<dbReference type="InterPro" id="IPR056124">
    <property type="entry name" value="DUF7707"/>
</dbReference>
<reference evidence="4 5" key="1">
    <citation type="submission" date="2024-02" db="EMBL/GenBank/DDBJ databases">
        <title>De novo assembly and annotation of 12 fungi associated with fruit tree decline syndrome in Ontario, Canada.</title>
        <authorList>
            <person name="Sulman M."/>
            <person name="Ellouze W."/>
            <person name="Ilyukhin E."/>
        </authorList>
    </citation>
    <scope>NUCLEOTIDE SEQUENCE [LARGE SCALE GENOMIC DNA]</scope>
    <source>
        <strain evidence="4 5">M42-189</strain>
    </source>
</reference>
<evidence type="ECO:0000256" key="2">
    <source>
        <dbReference type="SAM" id="SignalP"/>
    </source>
</evidence>
<feature type="region of interest" description="Disordered" evidence="1">
    <location>
        <begin position="144"/>
        <end position="189"/>
    </location>
</feature>
<dbReference type="Pfam" id="PF24808">
    <property type="entry name" value="DUF7707"/>
    <property type="match status" value="1"/>
</dbReference>
<feature type="compositionally biased region" description="Low complexity" evidence="1">
    <location>
        <begin position="145"/>
        <end position="189"/>
    </location>
</feature>
<proteinExistence type="predicted"/>
<dbReference type="EMBL" id="JAKJXO020000015">
    <property type="protein sequence ID" value="KAL1595712.1"/>
    <property type="molecule type" value="Genomic_DNA"/>
</dbReference>
<evidence type="ECO:0000313" key="5">
    <source>
        <dbReference type="Proteomes" id="UP001521785"/>
    </source>
</evidence>
<keyword evidence="2" id="KW-0732">Signal</keyword>